<protein>
    <submittedName>
        <fullName evidence="1">Uncharacterized protein</fullName>
    </submittedName>
</protein>
<reference evidence="1 2" key="1">
    <citation type="journal article" date="2020" name="Nat. Food">
        <title>A phased Vanilla planifolia genome enables genetic improvement of flavour and production.</title>
        <authorList>
            <person name="Hasing T."/>
            <person name="Tang H."/>
            <person name="Brym M."/>
            <person name="Khazi F."/>
            <person name="Huang T."/>
            <person name="Chambers A.H."/>
        </authorList>
    </citation>
    <scope>NUCLEOTIDE SEQUENCE [LARGE SCALE GENOMIC DNA]</scope>
    <source>
        <tissue evidence="1">Leaf</tissue>
    </source>
</reference>
<evidence type="ECO:0000313" key="2">
    <source>
        <dbReference type="Proteomes" id="UP000636800"/>
    </source>
</evidence>
<gene>
    <name evidence="1" type="ORF">HPP92_004008</name>
</gene>
<organism evidence="1 2">
    <name type="scientific">Vanilla planifolia</name>
    <name type="common">Vanilla</name>
    <dbReference type="NCBI Taxonomy" id="51239"/>
    <lineage>
        <taxon>Eukaryota</taxon>
        <taxon>Viridiplantae</taxon>
        <taxon>Streptophyta</taxon>
        <taxon>Embryophyta</taxon>
        <taxon>Tracheophyta</taxon>
        <taxon>Spermatophyta</taxon>
        <taxon>Magnoliopsida</taxon>
        <taxon>Liliopsida</taxon>
        <taxon>Asparagales</taxon>
        <taxon>Orchidaceae</taxon>
        <taxon>Vanilloideae</taxon>
        <taxon>Vanilleae</taxon>
        <taxon>Vanilla</taxon>
    </lineage>
</organism>
<evidence type="ECO:0000313" key="1">
    <source>
        <dbReference type="EMBL" id="KAG0499317.1"/>
    </source>
</evidence>
<dbReference type="EMBL" id="JADCNL010000001">
    <property type="protein sequence ID" value="KAG0499317.1"/>
    <property type="molecule type" value="Genomic_DNA"/>
</dbReference>
<name>A0A835S891_VANPL</name>
<sequence>MHFEGIREWKPPNPADLKSTFVDQIGISTAGDFEFEIRFLEEQICIREKKKKKNILPAVNCFSVEGFLLPISLDLCGIRGSLHRSYLRPRFHFNWLDTGNHLPQLGEIRDSAASVPNRALRSLISQWCASKGVPYDDIKTTWVETT</sequence>
<dbReference type="AlphaFoldDB" id="A0A835S891"/>
<comment type="caution">
    <text evidence="1">The sequence shown here is derived from an EMBL/GenBank/DDBJ whole genome shotgun (WGS) entry which is preliminary data.</text>
</comment>
<proteinExistence type="predicted"/>
<dbReference type="OrthoDB" id="421993at2759"/>
<keyword evidence="2" id="KW-1185">Reference proteome</keyword>
<accession>A0A835S891</accession>
<dbReference type="Proteomes" id="UP000636800">
    <property type="component" value="Chromosome 1"/>
</dbReference>